<keyword evidence="1" id="KW-1133">Transmembrane helix</keyword>
<dbReference type="InterPro" id="IPR022703">
    <property type="entry name" value="DUF3533"/>
</dbReference>
<gene>
    <name evidence="3" type="ORF">JXQ802_LOCUS6376</name>
    <name evidence="4" type="ORF">PYM288_LOCUS8289</name>
</gene>
<organism evidence="3 5">
    <name type="scientific">Rotaria sordida</name>
    <dbReference type="NCBI Taxonomy" id="392033"/>
    <lineage>
        <taxon>Eukaryota</taxon>
        <taxon>Metazoa</taxon>
        <taxon>Spiralia</taxon>
        <taxon>Gnathifera</taxon>
        <taxon>Rotifera</taxon>
        <taxon>Eurotatoria</taxon>
        <taxon>Bdelloidea</taxon>
        <taxon>Philodinida</taxon>
        <taxon>Philodinidae</taxon>
        <taxon>Rotaria</taxon>
    </lineage>
</organism>
<evidence type="ECO:0000313" key="5">
    <source>
        <dbReference type="Proteomes" id="UP000663870"/>
    </source>
</evidence>
<evidence type="ECO:0000259" key="2">
    <source>
        <dbReference type="Pfam" id="PF12051"/>
    </source>
</evidence>
<dbReference type="PANTHER" id="PTHR34814">
    <property type="entry name" value="NITROSOGUANIDINE RESISTANCE PROTEIN SNG1"/>
    <property type="match status" value="1"/>
</dbReference>
<feature type="transmembrane region" description="Helical" evidence="1">
    <location>
        <begin position="243"/>
        <end position="265"/>
    </location>
</feature>
<feature type="transmembrane region" description="Helical" evidence="1">
    <location>
        <begin position="356"/>
        <end position="382"/>
    </location>
</feature>
<evidence type="ECO:0000313" key="3">
    <source>
        <dbReference type="EMBL" id="CAF0844766.1"/>
    </source>
</evidence>
<keyword evidence="1" id="KW-0812">Transmembrane</keyword>
<sequence length="411" mass="46473">MCAFYLGAGHNPNRYTGNIDVAIIDFDGEQAGKCFLDAFRTTSPGNRTLHWRYKYPDEYGNSVNTTQQSVNDGEVWAVVVLQPNTTSTINKSLSALINSTTLVTYPLVNTFPVLVIYDEGRNPFTQNIFVLPPIRAAIATANNLYSQTLRTTIISNLSSTSSSSTNRTLQLQNTLRLRSLLVNPLAIEYNNLHRALPYVGQFATTIGYIYLFLVTTIMVGSTIGILMPFIGKIHYVDLILCHVLNKIFQSLMISLIYSLIVLWLFHITSARQFMQYWMFNWLSTTLLSIIVSFFLTNFGAFANIFLVICVVIMVSGATIQISLELSSCFFRYGYGIPLYHVINGGRHLLFGSYSRFGINVGVLVIYLGMMIIFTVLTIIFWTKKHQQEIRKKENETNMNNTITDDIITIRL</sequence>
<dbReference type="PANTHER" id="PTHR34814:SF2">
    <property type="entry name" value="DUF3533 DOMAIN-CONTAINING PROTEIN"/>
    <property type="match status" value="1"/>
</dbReference>
<dbReference type="InterPro" id="IPR053001">
    <property type="entry name" value="MNNG_permease-like"/>
</dbReference>
<keyword evidence="5" id="KW-1185">Reference proteome</keyword>
<comment type="caution">
    <text evidence="3">The sequence shown here is derived from an EMBL/GenBank/DDBJ whole genome shotgun (WGS) entry which is preliminary data.</text>
</comment>
<feature type="transmembrane region" description="Helical" evidence="1">
    <location>
        <begin position="208"/>
        <end position="231"/>
    </location>
</feature>
<name>A0A813VKP5_9BILA</name>
<dbReference type="AlphaFoldDB" id="A0A813VKP5"/>
<dbReference type="EMBL" id="CAJNOH010000109">
    <property type="protein sequence ID" value="CAF0875841.1"/>
    <property type="molecule type" value="Genomic_DNA"/>
</dbReference>
<feature type="transmembrane region" description="Helical" evidence="1">
    <location>
        <begin position="277"/>
        <end position="295"/>
    </location>
</feature>
<feature type="domain" description="DUF3533" evidence="2">
    <location>
        <begin position="3"/>
        <end position="371"/>
    </location>
</feature>
<dbReference type="Proteomes" id="UP000663870">
    <property type="component" value="Unassembled WGS sequence"/>
</dbReference>
<protein>
    <recommendedName>
        <fullName evidence="2">DUF3533 domain-containing protein</fullName>
    </recommendedName>
</protein>
<keyword evidence="1" id="KW-0472">Membrane</keyword>
<dbReference type="Pfam" id="PF12051">
    <property type="entry name" value="DUF3533"/>
    <property type="match status" value="1"/>
</dbReference>
<evidence type="ECO:0000313" key="4">
    <source>
        <dbReference type="EMBL" id="CAF0875841.1"/>
    </source>
</evidence>
<dbReference type="EMBL" id="CAJNOL010000100">
    <property type="protein sequence ID" value="CAF0844766.1"/>
    <property type="molecule type" value="Genomic_DNA"/>
</dbReference>
<dbReference type="Proteomes" id="UP000663854">
    <property type="component" value="Unassembled WGS sequence"/>
</dbReference>
<evidence type="ECO:0000256" key="1">
    <source>
        <dbReference type="SAM" id="Phobius"/>
    </source>
</evidence>
<feature type="transmembrane region" description="Helical" evidence="1">
    <location>
        <begin position="302"/>
        <end position="323"/>
    </location>
</feature>
<reference evidence="3" key="1">
    <citation type="submission" date="2021-02" db="EMBL/GenBank/DDBJ databases">
        <authorList>
            <person name="Nowell W R."/>
        </authorList>
    </citation>
    <scope>NUCLEOTIDE SEQUENCE</scope>
</reference>
<accession>A0A813VKP5</accession>
<proteinExistence type="predicted"/>
<dbReference type="GO" id="GO:0016020">
    <property type="term" value="C:membrane"/>
    <property type="evidence" value="ECO:0007669"/>
    <property type="project" value="TreeGrafter"/>
</dbReference>